<evidence type="ECO:0000256" key="2">
    <source>
        <dbReference type="ARBA" id="ARBA00004496"/>
    </source>
</evidence>
<dbReference type="SUPFAM" id="SSF52540">
    <property type="entry name" value="P-loop containing nucleoside triphosphate hydrolases"/>
    <property type="match status" value="1"/>
</dbReference>
<dbReference type="EMBL" id="WJXA01000007">
    <property type="protein sequence ID" value="KAF7137892.1"/>
    <property type="molecule type" value="Genomic_DNA"/>
</dbReference>
<evidence type="ECO:0000259" key="16">
    <source>
        <dbReference type="PROSITE" id="PS51787"/>
    </source>
</evidence>
<dbReference type="NCBIfam" id="TIGR00763">
    <property type="entry name" value="lon"/>
    <property type="match status" value="1"/>
</dbReference>
<evidence type="ECO:0000259" key="15">
    <source>
        <dbReference type="PROSITE" id="PS51786"/>
    </source>
</evidence>
<dbReference type="PANTHER" id="PTHR10046">
    <property type="entry name" value="ATP DEPENDENT LON PROTEASE FAMILY MEMBER"/>
    <property type="match status" value="1"/>
</dbReference>
<proteinExistence type="inferred from homology"/>
<feature type="domain" description="Lon proteolytic" evidence="15">
    <location>
        <begin position="790"/>
        <end position="987"/>
    </location>
</feature>
<dbReference type="InterPro" id="IPR054594">
    <property type="entry name" value="Lon_lid"/>
</dbReference>
<dbReference type="Gene3D" id="3.30.230.10">
    <property type="match status" value="1"/>
</dbReference>
<dbReference type="FunFam" id="1.20.5.5270:FF:000002">
    <property type="entry name" value="Lon protease homolog"/>
    <property type="match status" value="1"/>
</dbReference>
<dbReference type="PRINTS" id="PR00830">
    <property type="entry name" value="ENDOLAPTASE"/>
</dbReference>
<feature type="active site" evidence="10 11">
    <location>
        <position position="924"/>
    </location>
</feature>
<keyword evidence="3 10" id="KW-0645">Protease</keyword>
<feature type="transmembrane region" description="Helical" evidence="14">
    <location>
        <begin position="168"/>
        <end position="189"/>
    </location>
</feature>
<dbReference type="FunFam" id="3.40.50.300:FF:000021">
    <property type="entry name" value="Lon protease homolog"/>
    <property type="match status" value="1"/>
</dbReference>
<dbReference type="GO" id="GO:0016485">
    <property type="term" value="P:protein processing"/>
    <property type="evidence" value="ECO:0007669"/>
    <property type="project" value="UniProtKB-UniRule"/>
</dbReference>
<comment type="similarity">
    <text evidence="10 11 12">Belongs to the peptidase S16 family.</text>
</comment>
<organism evidence="17 18">
    <name type="scientific">Rhododendron simsii</name>
    <name type="common">Sims's rhododendron</name>
    <dbReference type="NCBI Taxonomy" id="118357"/>
    <lineage>
        <taxon>Eukaryota</taxon>
        <taxon>Viridiplantae</taxon>
        <taxon>Streptophyta</taxon>
        <taxon>Embryophyta</taxon>
        <taxon>Tracheophyta</taxon>
        <taxon>Spermatophyta</taxon>
        <taxon>Magnoliopsida</taxon>
        <taxon>eudicotyledons</taxon>
        <taxon>Gunneridae</taxon>
        <taxon>Pentapetalae</taxon>
        <taxon>asterids</taxon>
        <taxon>Ericales</taxon>
        <taxon>Ericaceae</taxon>
        <taxon>Ericoideae</taxon>
        <taxon>Rhodoreae</taxon>
        <taxon>Rhododendron</taxon>
    </lineage>
</organism>
<feature type="region of interest" description="Disordered" evidence="13">
    <location>
        <begin position="245"/>
        <end position="281"/>
    </location>
</feature>
<keyword evidence="14" id="KW-0472">Membrane</keyword>
<gene>
    <name evidence="17" type="ORF">RHSIM_Rhsim07G0120800</name>
</gene>
<dbReference type="InterPro" id="IPR003593">
    <property type="entry name" value="AAA+_ATPase"/>
</dbReference>
<dbReference type="Gene3D" id="1.20.5.5270">
    <property type="match status" value="1"/>
</dbReference>
<feature type="domain" description="Lon N-terminal" evidence="16">
    <location>
        <begin position="1"/>
        <end position="365"/>
    </location>
</feature>
<dbReference type="SMART" id="SM00464">
    <property type="entry name" value="LON"/>
    <property type="match status" value="1"/>
</dbReference>
<evidence type="ECO:0000256" key="14">
    <source>
        <dbReference type="SAM" id="Phobius"/>
    </source>
</evidence>
<dbReference type="Gene3D" id="1.10.8.60">
    <property type="match status" value="1"/>
</dbReference>
<keyword evidence="4 10" id="KW-0547">Nucleotide-binding</keyword>
<dbReference type="Pfam" id="PF02190">
    <property type="entry name" value="LON_substr_bdg"/>
    <property type="match status" value="1"/>
</dbReference>
<dbReference type="Gene3D" id="3.40.50.300">
    <property type="entry name" value="P-loop containing nucleotide triphosphate hydrolases"/>
    <property type="match status" value="1"/>
</dbReference>
<dbReference type="AlphaFoldDB" id="A0A834GQN6"/>
<dbReference type="CDD" id="cd19500">
    <property type="entry name" value="RecA-like_Lon"/>
    <property type="match status" value="1"/>
</dbReference>
<dbReference type="Proteomes" id="UP000626092">
    <property type="component" value="Unassembled WGS sequence"/>
</dbReference>
<dbReference type="InterPro" id="IPR027417">
    <property type="entry name" value="P-loop_NTPase"/>
</dbReference>
<sequence length="997" mass="110151">MLRIDQSRASKPGCFLSTVVGVERGRVLVKLVEQELWQREEKGLIGILPVRDATETTSVGPTLSPGVGTDSGEGSSKIHLGTSDSNKFDGKNQQEFIHWHTRGVAARALHLSRGVEKPSGRVTYMVVLEGLCRFSVQELSTRGTYYTARIAPADLTKAGKLAIISDKLYLFNVELLALLVLLLLISEWVQMGLVIGSNLSSGDRQKCSRSQLERRFALQRIICNGSTTPPALECDPNYGGSGWLVEGGGEGRTRPEQVPGAHRSSSRGDHTSSSREMEQVEHDPDFIVLSRQFKATAMELISLLEQKQKTGARTKVLLETVPVHKLADIFVASFEISFEEQLSMLDSVDVKVRISKATELVDRHLQSIRVAEKITQKVEGQLSKTQKEFFLRQQMRAIKEELGDNDDDEDDVTALERKMESAGMPPDIWKHAQRELRRLKKMQPQQPGYSSSRVYLELLADLPWQRASEELELDLRAARDRLDSDHYGLVKLKPEARGPVLCFVGPPGVGKTSLASSIAAALGRKFIRISLGGVKDEADIRGHRRTYIGSMPGRLIDGLKVRVAICNPVMLLDEIDKTGSDVRGDPASALLEVLDPEQNKTFNDHYLNVPFDLSKVVFVATANRVQPIPPALLDRMEVIELPGYTPEEKLRIAMRHLIPRVLDQHGLNAEYLQIPEAMVKLVIQRYTREAGVRNLERNLASLARAAAVRVAEQEHSLPLTKDVHHIGSPLLESRLADGGEVEMEVIPMDVSNHEISSAFRVTSPFVVDEAILEKVLGPPRYDDKETAERVSTPGVSVGLVWTAFGGEVQFVEATAMVGKGDLHLTGQLGDVIKESAQIALTWVRSRAAELKLTSTEGMNLLEGRDVHIHFPAGAVPKDGPSAGVTLVTSLVSLFSQRKVRADTAMTGEMTLRGLVLPVGGIKDKVLAAHRYGIKRVILPERNLKDLVEVPSAVLGNLEVMFLVLFLCMVKILLAKRMEDVLEHAFEGGCPWRQHSKL</sequence>
<dbReference type="PROSITE" id="PS51787">
    <property type="entry name" value="LON_N"/>
    <property type="match status" value="1"/>
</dbReference>
<dbReference type="GO" id="GO:0004176">
    <property type="term" value="F:ATP-dependent peptidase activity"/>
    <property type="evidence" value="ECO:0007669"/>
    <property type="project" value="UniProtKB-UniRule"/>
</dbReference>
<keyword evidence="7 10" id="KW-0067">ATP-binding</keyword>
<feature type="active site" evidence="10 11">
    <location>
        <position position="881"/>
    </location>
</feature>
<dbReference type="FunFam" id="1.20.58.1480:FF:000005">
    <property type="entry name" value="Lon protease homolog 2, peroxisomal"/>
    <property type="match status" value="1"/>
</dbReference>
<evidence type="ECO:0000256" key="12">
    <source>
        <dbReference type="RuleBase" id="RU000591"/>
    </source>
</evidence>
<dbReference type="HAMAP" id="MF_03121">
    <property type="entry name" value="lonp2_euk"/>
    <property type="match status" value="1"/>
</dbReference>
<dbReference type="Pfam" id="PF22667">
    <property type="entry name" value="Lon_lid"/>
    <property type="match status" value="1"/>
</dbReference>
<accession>A0A834GQN6</accession>
<dbReference type="InterPro" id="IPR008269">
    <property type="entry name" value="Lon_proteolytic"/>
</dbReference>
<dbReference type="PROSITE" id="PS01046">
    <property type="entry name" value="LON_SER"/>
    <property type="match status" value="1"/>
</dbReference>
<dbReference type="SMART" id="SM00382">
    <property type="entry name" value="AAA"/>
    <property type="match status" value="1"/>
</dbReference>
<dbReference type="GO" id="GO:0005524">
    <property type="term" value="F:ATP binding"/>
    <property type="evidence" value="ECO:0007669"/>
    <property type="project" value="UniProtKB-UniRule"/>
</dbReference>
<evidence type="ECO:0000256" key="6">
    <source>
        <dbReference type="ARBA" id="ARBA00022825"/>
    </source>
</evidence>
<keyword evidence="8 10" id="KW-0576">Peroxisome</keyword>
<feature type="transmembrane region" description="Helical" evidence="14">
    <location>
        <begin position="953"/>
        <end position="973"/>
    </location>
</feature>
<evidence type="ECO:0000256" key="13">
    <source>
        <dbReference type="SAM" id="MobiDB-lite"/>
    </source>
</evidence>
<dbReference type="SUPFAM" id="SSF54211">
    <property type="entry name" value="Ribosomal protein S5 domain 2-like"/>
    <property type="match status" value="1"/>
</dbReference>
<protein>
    <recommendedName>
        <fullName evidence="10">Lon protease homolog 2, peroxisomal</fullName>
        <ecNumber evidence="10">3.4.21.-</ecNumber>
    </recommendedName>
</protein>
<comment type="subcellular location">
    <subcellularLocation>
        <location evidence="2">Cytoplasm</location>
    </subcellularLocation>
    <subcellularLocation>
        <location evidence="1 10">Peroxisome matrix</location>
    </subcellularLocation>
</comment>
<dbReference type="InterPro" id="IPR027065">
    <property type="entry name" value="Lon_Prtase"/>
</dbReference>
<evidence type="ECO:0000313" key="17">
    <source>
        <dbReference type="EMBL" id="KAF7137892.1"/>
    </source>
</evidence>
<name>A0A834GQN6_RHOSS</name>
<dbReference type="GO" id="GO:0004252">
    <property type="term" value="F:serine-type endopeptidase activity"/>
    <property type="evidence" value="ECO:0007669"/>
    <property type="project" value="UniProtKB-UniRule"/>
</dbReference>
<dbReference type="GO" id="GO:0016887">
    <property type="term" value="F:ATP hydrolysis activity"/>
    <property type="evidence" value="ECO:0007669"/>
    <property type="project" value="UniProtKB-UniRule"/>
</dbReference>
<comment type="caution">
    <text evidence="17">The sequence shown here is derived from an EMBL/GenBank/DDBJ whole genome shotgun (WGS) entry which is preliminary data.</text>
</comment>
<dbReference type="Gene3D" id="2.30.130.40">
    <property type="entry name" value="LON domain-like"/>
    <property type="match status" value="1"/>
</dbReference>
<dbReference type="Gene3D" id="1.20.58.1480">
    <property type="match status" value="1"/>
</dbReference>
<dbReference type="InterPro" id="IPR003959">
    <property type="entry name" value="ATPase_AAA_core"/>
</dbReference>
<evidence type="ECO:0000256" key="5">
    <source>
        <dbReference type="ARBA" id="ARBA00022801"/>
    </source>
</evidence>
<dbReference type="Pfam" id="PF05362">
    <property type="entry name" value="Lon_C"/>
    <property type="match status" value="1"/>
</dbReference>
<keyword evidence="18" id="KW-1185">Reference proteome</keyword>
<evidence type="ECO:0000256" key="3">
    <source>
        <dbReference type="ARBA" id="ARBA00022670"/>
    </source>
</evidence>
<feature type="binding site" evidence="10">
    <location>
        <begin position="505"/>
        <end position="512"/>
    </location>
    <ligand>
        <name>ATP</name>
        <dbReference type="ChEBI" id="CHEBI:30616"/>
    </ligand>
</feature>
<comment type="function">
    <text evidence="10">ATP-dependent serine protease that mediates the selective degradation of misfolded and unassembled polypeptides in the peroxisomal matrix. Necessary for type 2 peroxisome targeting signal (PTS2)-containing protein processing and facilitates peroxisome matrix protein import.</text>
</comment>
<feature type="compositionally biased region" description="Basic and acidic residues" evidence="13">
    <location>
        <begin position="266"/>
        <end position="281"/>
    </location>
</feature>
<evidence type="ECO:0000256" key="4">
    <source>
        <dbReference type="ARBA" id="ARBA00022741"/>
    </source>
</evidence>
<dbReference type="OrthoDB" id="2411602at2759"/>
<keyword evidence="14" id="KW-1133">Transmembrane helix</keyword>
<dbReference type="InterPro" id="IPR004815">
    <property type="entry name" value="Lon_bac/euk-typ"/>
</dbReference>
<evidence type="ECO:0000256" key="10">
    <source>
        <dbReference type="HAMAP-Rule" id="MF_03121"/>
    </source>
</evidence>
<evidence type="ECO:0000313" key="18">
    <source>
        <dbReference type="Proteomes" id="UP000626092"/>
    </source>
</evidence>
<comment type="catalytic activity">
    <reaction evidence="9">
        <text>Hydrolysis of proteins in presence of ATP.</text>
        <dbReference type="EC" id="3.4.21.53"/>
    </reaction>
</comment>
<evidence type="ECO:0000256" key="9">
    <source>
        <dbReference type="ARBA" id="ARBA00050665"/>
    </source>
</evidence>
<dbReference type="GO" id="GO:0005782">
    <property type="term" value="C:peroxisomal matrix"/>
    <property type="evidence" value="ECO:0007669"/>
    <property type="project" value="UniProtKB-SubCell"/>
</dbReference>
<dbReference type="InterPro" id="IPR014721">
    <property type="entry name" value="Ribsml_uS5_D2-typ_fold_subgr"/>
</dbReference>
<feature type="region of interest" description="Disordered" evidence="13">
    <location>
        <begin position="56"/>
        <end position="75"/>
    </location>
</feature>
<keyword evidence="5 10" id="KW-0378">Hydrolase</keyword>
<dbReference type="FunFam" id="3.30.230.10:FF:000019">
    <property type="entry name" value="Lon protease homolog 2, peroxisomal"/>
    <property type="match status" value="1"/>
</dbReference>
<dbReference type="InterPro" id="IPR020568">
    <property type="entry name" value="Ribosomal_Su5_D2-typ_SF"/>
</dbReference>
<keyword evidence="6 10" id="KW-0720">Serine protease</keyword>
<dbReference type="Pfam" id="PF00004">
    <property type="entry name" value="AAA"/>
    <property type="match status" value="1"/>
</dbReference>
<dbReference type="InterPro" id="IPR003111">
    <property type="entry name" value="Lon_prtase_N"/>
</dbReference>
<dbReference type="GO" id="GO:0006515">
    <property type="term" value="P:protein quality control for misfolded or incompletely synthesized proteins"/>
    <property type="evidence" value="ECO:0007669"/>
    <property type="project" value="UniProtKB-UniRule"/>
</dbReference>
<keyword evidence="14" id="KW-0812">Transmembrane</keyword>
<reference evidence="17" key="1">
    <citation type="submission" date="2019-11" db="EMBL/GenBank/DDBJ databases">
        <authorList>
            <person name="Liu Y."/>
            <person name="Hou J."/>
            <person name="Li T.-Q."/>
            <person name="Guan C.-H."/>
            <person name="Wu X."/>
            <person name="Wu H.-Z."/>
            <person name="Ling F."/>
            <person name="Zhang R."/>
            <person name="Shi X.-G."/>
            <person name="Ren J.-P."/>
            <person name="Chen E.-F."/>
            <person name="Sun J.-M."/>
        </authorList>
    </citation>
    <scope>NUCLEOTIDE SEQUENCE</scope>
    <source>
        <strain evidence="17">Adult_tree_wgs_1</strain>
        <tissue evidence="17">Leaves</tissue>
    </source>
</reference>
<evidence type="ECO:0000256" key="1">
    <source>
        <dbReference type="ARBA" id="ARBA00004253"/>
    </source>
</evidence>
<evidence type="ECO:0000256" key="7">
    <source>
        <dbReference type="ARBA" id="ARBA00022840"/>
    </source>
</evidence>
<dbReference type="PROSITE" id="PS51786">
    <property type="entry name" value="LON_PROTEOLYTIC"/>
    <property type="match status" value="1"/>
</dbReference>
<dbReference type="InterPro" id="IPR008268">
    <property type="entry name" value="Peptidase_S16_AS"/>
</dbReference>
<dbReference type="EC" id="3.4.21.-" evidence="10"/>
<dbReference type="InterPro" id="IPR046336">
    <property type="entry name" value="Lon_prtase_N_sf"/>
</dbReference>
<dbReference type="InterPro" id="IPR027501">
    <property type="entry name" value="Lonp2_euk"/>
</dbReference>
<feature type="short sequence motif" description="Microbody targeting signal" evidence="10">
    <location>
        <begin position="995"/>
        <end position="997"/>
    </location>
</feature>
<dbReference type="GO" id="GO:0016558">
    <property type="term" value="P:protein import into peroxisome matrix"/>
    <property type="evidence" value="ECO:0007669"/>
    <property type="project" value="UniProtKB-UniRule"/>
</dbReference>
<evidence type="ECO:0000256" key="8">
    <source>
        <dbReference type="ARBA" id="ARBA00023140"/>
    </source>
</evidence>
<evidence type="ECO:0000256" key="11">
    <source>
        <dbReference type="PROSITE-ProRule" id="PRU01122"/>
    </source>
</evidence>